<evidence type="ECO:0000313" key="1">
    <source>
        <dbReference type="EMBL" id="MFB9688838.1"/>
    </source>
</evidence>
<accession>A0ABV5UBS0</accession>
<sequence length="99" mass="10851">MSEGRWRRERSTVLEWRDEWLPALAAAGPVSIEVDPAAAPAPGTSWNWWLSFSVGELSIEAIVAEGLDAVVFEDEHGRFEDQVAPDGVPGYLLGRSARS</sequence>
<dbReference type="Proteomes" id="UP001589535">
    <property type="component" value="Unassembled WGS sequence"/>
</dbReference>
<keyword evidence="2" id="KW-1185">Reference proteome</keyword>
<proteinExistence type="predicted"/>
<reference evidence="1 2" key="1">
    <citation type="submission" date="2024-09" db="EMBL/GenBank/DDBJ databases">
        <authorList>
            <person name="Sun Q."/>
            <person name="Mori K."/>
        </authorList>
    </citation>
    <scope>NUCLEOTIDE SEQUENCE [LARGE SCALE GENOMIC DNA]</scope>
    <source>
        <strain evidence="1 2">JCM 13852</strain>
    </source>
</reference>
<protein>
    <submittedName>
        <fullName evidence="1">Uncharacterized protein</fullName>
    </submittedName>
</protein>
<comment type="caution">
    <text evidence="1">The sequence shown here is derived from an EMBL/GenBank/DDBJ whole genome shotgun (WGS) entry which is preliminary data.</text>
</comment>
<dbReference type="RefSeq" id="WP_378201580.1">
    <property type="nucleotide sequence ID" value="NZ_JBHMBK010000030.1"/>
</dbReference>
<name>A0ABV5UBS0_9PSEU</name>
<organism evidence="1 2">
    <name type="scientific">Amycolatopsis plumensis</name>
    <dbReference type="NCBI Taxonomy" id="236508"/>
    <lineage>
        <taxon>Bacteria</taxon>
        <taxon>Bacillati</taxon>
        <taxon>Actinomycetota</taxon>
        <taxon>Actinomycetes</taxon>
        <taxon>Pseudonocardiales</taxon>
        <taxon>Pseudonocardiaceae</taxon>
        <taxon>Amycolatopsis</taxon>
    </lineage>
</organism>
<evidence type="ECO:0000313" key="2">
    <source>
        <dbReference type="Proteomes" id="UP001589535"/>
    </source>
</evidence>
<dbReference type="EMBL" id="JBHMBK010000030">
    <property type="protein sequence ID" value="MFB9688838.1"/>
    <property type="molecule type" value="Genomic_DNA"/>
</dbReference>
<gene>
    <name evidence="1" type="ORF">ACFFTO_32075</name>
</gene>